<dbReference type="EMBL" id="CP011509">
    <property type="protein sequence ID" value="AKJ05262.1"/>
    <property type="molecule type" value="Genomic_DNA"/>
</dbReference>
<dbReference type="AlphaFoldDB" id="A0AAC8TGI8"/>
<organism evidence="1 2">
    <name type="scientific">Archangium gephyra</name>
    <dbReference type="NCBI Taxonomy" id="48"/>
    <lineage>
        <taxon>Bacteria</taxon>
        <taxon>Pseudomonadati</taxon>
        <taxon>Myxococcota</taxon>
        <taxon>Myxococcia</taxon>
        <taxon>Myxococcales</taxon>
        <taxon>Cystobacterineae</taxon>
        <taxon>Archangiaceae</taxon>
        <taxon>Archangium</taxon>
    </lineage>
</organism>
<gene>
    <name evidence="1" type="ORF">AA314_06888</name>
</gene>
<reference evidence="1 2" key="1">
    <citation type="submission" date="2015-05" db="EMBL/GenBank/DDBJ databases">
        <title>Genome assembly of Archangium gephyra DSM 2261.</title>
        <authorList>
            <person name="Sharma G."/>
            <person name="Subramanian S."/>
        </authorList>
    </citation>
    <scope>NUCLEOTIDE SEQUENCE [LARGE SCALE GENOMIC DNA]</scope>
    <source>
        <strain evidence="1 2">DSM 2261</strain>
    </source>
</reference>
<accession>A0AAC8TGI8</accession>
<evidence type="ECO:0000313" key="1">
    <source>
        <dbReference type="EMBL" id="AKJ05262.1"/>
    </source>
</evidence>
<proteinExistence type="predicted"/>
<sequence length="72" mass="7606">MEGCWIPNPRKGAGMLGTSHLGCQTFRVGKPQSFQGVGWCISGGQPGLRGSEGIIIYRGNKGVSACPSRWPS</sequence>
<name>A0AAC8TGI8_9BACT</name>
<protein>
    <submittedName>
        <fullName evidence="1">Uncharacterized protein</fullName>
    </submittedName>
</protein>
<dbReference type="KEGG" id="age:AA314_06888"/>
<evidence type="ECO:0000313" key="2">
    <source>
        <dbReference type="Proteomes" id="UP000035579"/>
    </source>
</evidence>
<dbReference type="Proteomes" id="UP000035579">
    <property type="component" value="Chromosome"/>
</dbReference>